<name>A0ABV9G0R4_9ACTN</name>
<dbReference type="EMBL" id="JBHSFE010000005">
    <property type="protein sequence ID" value="MFC4607078.1"/>
    <property type="molecule type" value="Genomic_DNA"/>
</dbReference>
<accession>A0ABV9G0R4</accession>
<dbReference type="CDD" id="cd16936">
    <property type="entry name" value="HATPase_RsbW-like"/>
    <property type="match status" value="1"/>
</dbReference>
<organism evidence="3 4">
    <name type="scientific">Streptomyces maoxianensis</name>
    <dbReference type="NCBI Taxonomy" id="1459942"/>
    <lineage>
        <taxon>Bacteria</taxon>
        <taxon>Bacillati</taxon>
        <taxon>Actinomycetota</taxon>
        <taxon>Actinomycetes</taxon>
        <taxon>Kitasatosporales</taxon>
        <taxon>Streptomycetaceae</taxon>
        <taxon>Streptomyces</taxon>
    </lineage>
</organism>
<reference evidence="4" key="1">
    <citation type="journal article" date="2019" name="Int. J. Syst. Evol. Microbiol.">
        <title>The Global Catalogue of Microorganisms (GCM) 10K type strain sequencing project: providing services to taxonomists for standard genome sequencing and annotation.</title>
        <authorList>
            <consortium name="The Broad Institute Genomics Platform"/>
            <consortium name="The Broad Institute Genome Sequencing Center for Infectious Disease"/>
            <person name="Wu L."/>
            <person name="Ma J."/>
        </authorList>
    </citation>
    <scope>NUCLEOTIDE SEQUENCE [LARGE SCALE GENOMIC DNA]</scope>
    <source>
        <strain evidence="4">CGMCC 4.7139</strain>
    </source>
</reference>
<dbReference type="RefSeq" id="WP_381191814.1">
    <property type="nucleotide sequence ID" value="NZ_JBHSFE010000005.1"/>
</dbReference>
<keyword evidence="1" id="KW-0723">Serine/threonine-protein kinase</keyword>
<evidence type="ECO:0000313" key="3">
    <source>
        <dbReference type="EMBL" id="MFC4607078.1"/>
    </source>
</evidence>
<dbReference type="Proteomes" id="UP001595993">
    <property type="component" value="Unassembled WGS sequence"/>
</dbReference>
<keyword evidence="3" id="KW-0067">ATP-binding</keyword>
<comment type="caution">
    <text evidence="3">The sequence shown here is derived from an EMBL/GenBank/DDBJ whole genome shotgun (WGS) entry which is preliminary data.</text>
</comment>
<dbReference type="PANTHER" id="PTHR35526:SF3">
    <property type="entry name" value="ANTI-SIGMA-F FACTOR RSBW"/>
    <property type="match status" value="1"/>
</dbReference>
<feature type="domain" description="Histidine kinase/HSP90-like ATPase" evidence="2">
    <location>
        <begin position="25"/>
        <end position="146"/>
    </location>
</feature>
<dbReference type="Pfam" id="PF13581">
    <property type="entry name" value="HATPase_c_2"/>
    <property type="match status" value="1"/>
</dbReference>
<gene>
    <name evidence="3" type="ORF">ACFO9E_04480</name>
</gene>
<keyword evidence="4" id="KW-1185">Reference proteome</keyword>
<sequence length="158" mass="17082">MTRETVAPTHLPQPALPTHHFAMRFSSTPRGARLARHLAGQRLDAWGIPYDTDAHDALTLIVAELAANAVQHGRVPGRDFHLALALASATATVRIEVTDTRTECLPALAAPADDRDCGRGLLLVECLATRWDWHPRADGPGKTVWAEYVLPPEAGVSS</sequence>
<dbReference type="Gene3D" id="3.30.565.10">
    <property type="entry name" value="Histidine kinase-like ATPase, C-terminal domain"/>
    <property type="match status" value="1"/>
</dbReference>
<keyword evidence="3" id="KW-0547">Nucleotide-binding</keyword>
<protein>
    <submittedName>
        <fullName evidence="3">ATP-binding protein</fullName>
    </submittedName>
</protein>
<evidence type="ECO:0000313" key="4">
    <source>
        <dbReference type="Proteomes" id="UP001595993"/>
    </source>
</evidence>
<evidence type="ECO:0000256" key="1">
    <source>
        <dbReference type="ARBA" id="ARBA00022527"/>
    </source>
</evidence>
<proteinExistence type="predicted"/>
<keyword evidence="1" id="KW-0418">Kinase</keyword>
<dbReference type="InterPro" id="IPR050267">
    <property type="entry name" value="Anti-sigma-factor_SerPK"/>
</dbReference>
<dbReference type="PANTHER" id="PTHR35526">
    <property type="entry name" value="ANTI-SIGMA-F FACTOR RSBW-RELATED"/>
    <property type="match status" value="1"/>
</dbReference>
<dbReference type="GO" id="GO:0005524">
    <property type="term" value="F:ATP binding"/>
    <property type="evidence" value="ECO:0007669"/>
    <property type="project" value="UniProtKB-KW"/>
</dbReference>
<evidence type="ECO:0000259" key="2">
    <source>
        <dbReference type="Pfam" id="PF13581"/>
    </source>
</evidence>
<dbReference type="InterPro" id="IPR003594">
    <property type="entry name" value="HATPase_dom"/>
</dbReference>
<dbReference type="InterPro" id="IPR036890">
    <property type="entry name" value="HATPase_C_sf"/>
</dbReference>
<keyword evidence="1" id="KW-0808">Transferase</keyword>
<dbReference type="SUPFAM" id="SSF55874">
    <property type="entry name" value="ATPase domain of HSP90 chaperone/DNA topoisomerase II/histidine kinase"/>
    <property type="match status" value="1"/>
</dbReference>